<dbReference type="InterPro" id="IPR032816">
    <property type="entry name" value="VTT_dom"/>
</dbReference>
<dbReference type="EMBL" id="LAUZ02000051">
    <property type="protein sequence ID" value="KKF01424.1"/>
    <property type="molecule type" value="Genomic_DNA"/>
</dbReference>
<evidence type="ECO:0000256" key="1">
    <source>
        <dbReference type="ARBA" id="ARBA00004651"/>
    </source>
</evidence>
<evidence type="ECO:0000256" key="7">
    <source>
        <dbReference type="SAM" id="Phobius"/>
    </source>
</evidence>
<evidence type="ECO:0000256" key="4">
    <source>
        <dbReference type="ARBA" id="ARBA00022692"/>
    </source>
</evidence>
<keyword evidence="4 7" id="KW-0812">Transmembrane</keyword>
<dbReference type="RefSeq" id="WP_046363564.1">
    <property type="nucleotide sequence ID" value="NZ_CALTXN010000003.1"/>
</dbReference>
<comment type="similarity">
    <text evidence="2">Belongs to the DedA family.</text>
</comment>
<feature type="transmembrane region" description="Helical" evidence="7">
    <location>
        <begin position="143"/>
        <end position="163"/>
    </location>
</feature>
<feature type="transmembrane region" description="Helical" evidence="7">
    <location>
        <begin position="13"/>
        <end position="43"/>
    </location>
</feature>
<evidence type="ECO:0000313" key="9">
    <source>
        <dbReference type="EMBL" id="KKF01424.1"/>
    </source>
</evidence>
<keyword evidence="10" id="KW-1185">Reference proteome</keyword>
<keyword evidence="5 7" id="KW-1133">Transmembrane helix</keyword>
<comment type="subcellular location">
    <subcellularLocation>
        <location evidence="1">Cell membrane</location>
        <topology evidence="1">Multi-pass membrane protein</topology>
    </subcellularLocation>
</comment>
<name>A0A0M2K2I9_9MYCO</name>
<keyword evidence="3" id="KW-1003">Cell membrane</keyword>
<dbReference type="GO" id="GO:0005886">
    <property type="term" value="C:plasma membrane"/>
    <property type="evidence" value="ECO:0007669"/>
    <property type="project" value="UniProtKB-SubCell"/>
</dbReference>
<evidence type="ECO:0000256" key="6">
    <source>
        <dbReference type="ARBA" id="ARBA00023136"/>
    </source>
</evidence>
<comment type="caution">
    <text evidence="9">The sequence shown here is derived from an EMBL/GenBank/DDBJ whole genome shotgun (WGS) entry which is preliminary data.</text>
</comment>
<dbReference type="STRING" id="1807.MOBUDSM44075_01829"/>
<reference evidence="9 10" key="1">
    <citation type="journal article" date="2015" name="Genome Announc.">
        <title>Draft Genome Sequence of Mycobacterium obuense Strain UC1, Isolated from Patient Sputum.</title>
        <authorList>
            <person name="Greninger A.L."/>
            <person name="Cunningham G."/>
            <person name="Hsu E.D."/>
            <person name="Yu J.M."/>
            <person name="Chiu C.Y."/>
            <person name="Miller S."/>
        </authorList>
    </citation>
    <scope>NUCLEOTIDE SEQUENCE [LARGE SCALE GENOMIC DNA]</scope>
    <source>
        <strain evidence="9 10">UC1</strain>
    </source>
</reference>
<evidence type="ECO:0000256" key="5">
    <source>
        <dbReference type="ARBA" id="ARBA00022989"/>
    </source>
</evidence>
<keyword evidence="6 7" id="KW-0472">Membrane</keyword>
<feature type="domain" description="VTT" evidence="8">
    <location>
        <begin position="32"/>
        <end position="162"/>
    </location>
</feature>
<dbReference type="AlphaFoldDB" id="A0A0M2K2I9"/>
<dbReference type="PANTHER" id="PTHR42709">
    <property type="entry name" value="ALKALINE PHOSPHATASE LIKE PROTEIN"/>
    <property type="match status" value="1"/>
</dbReference>
<dbReference type="PATRIC" id="fig|1807.13.peg.4024"/>
<feature type="transmembrane region" description="Helical" evidence="7">
    <location>
        <begin position="175"/>
        <end position="194"/>
    </location>
</feature>
<gene>
    <name evidence="9" type="ORF">WN67_13630</name>
</gene>
<dbReference type="Pfam" id="PF09335">
    <property type="entry name" value="VTT_dom"/>
    <property type="match status" value="1"/>
</dbReference>
<protein>
    <submittedName>
        <fullName evidence="9">Membrane protein</fullName>
    </submittedName>
</protein>
<sequence length="217" mass="23399">MNVEAILQTIPPIAVYILVGAVIGIESLGVPLPGEIALVSAALLSSRHSLDISPIGVAGAAALGAIIGDTIGYSIGRRYGMSLFERLGKRFPKHFGPGHVALAKQLFQRWGVWAVFFGRFIALLRIFAGPLAGAMRMRYPRFLAANASGAIVWAGGTVAVVYYAGMAAERWLSRFSWIALVAAVLIGIGATLLMRERTSRLIAQLEAENDWETLRRH</sequence>
<feature type="transmembrane region" description="Helical" evidence="7">
    <location>
        <begin position="110"/>
        <end position="131"/>
    </location>
</feature>
<evidence type="ECO:0000256" key="2">
    <source>
        <dbReference type="ARBA" id="ARBA00010792"/>
    </source>
</evidence>
<feature type="transmembrane region" description="Helical" evidence="7">
    <location>
        <begin position="55"/>
        <end position="75"/>
    </location>
</feature>
<dbReference type="PANTHER" id="PTHR42709:SF6">
    <property type="entry name" value="UNDECAPRENYL PHOSPHATE TRANSPORTER A"/>
    <property type="match status" value="1"/>
</dbReference>
<proteinExistence type="inferred from homology"/>
<dbReference type="Proteomes" id="UP000034150">
    <property type="component" value="Unassembled WGS sequence"/>
</dbReference>
<dbReference type="OrthoDB" id="9813426at2"/>
<evidence type="ECO:0000259" key="8">
    <source>
        <dbReference type="Pfam" id="PF09335"/>
    </source>
</evidence>
<evidence type="ECO:0000313" key="10">
    <source>
        <dbReference type="Proteomes" id="UP000034150"/>
    </source>
</evidence>
<evidence type="ECO:0000256" key="3">
    <source>
        <dbReference type="ARBA" id="ARBA00022475"/>
    </source>
</evidence>
<dbReference type="InterPro" id="IPR051311">
    <property type="entry name" value="DedA_domain"/>
</dbReference>
<organism evidence="9 10">
    <name type="scientific">Mycolicibacterium obuense</name>
    <dbReference type="NCBI Taxonomy" id="1807"/>
    <lineage>
        <taxon>Bacteria</taxon>
        <taxon>Bacillati</taxon>
        <taxon>Actinomycetota</taxon>
        <taxon>Actinomycetes</taxon>
        <taxon>Mycobacteriales</taxon>
        <taxon>Mycobacteriaceae</taxon>
        <taxon>Mycolicibacterium</taxon>
    </lineage>
</organism>
<accession>A0A0M2K2I9</accession>